<evidence type="ECO:0000256" key="1">
    <source>
        <dbReference type="SAM" id="MobiDB-lite"/>
    </source>
</evidence>
<accession>A0AAD1SGA4</accession>
<reference evidence="2" key="1">
    <citation type="submission" date="2022-03" db="EMBL/GenBank/DDBJ databases">
        <authorList>
            <person name="Alioto T."/>
            <person name="Alioto T."/>
            <person name="Gomez Garrido J."/>
        </authorList>
    </citation>
    <scope>NUCLEOTIDE SEQUENCE</scope>
</reference>
<feature type="non-terminal residue" evidence="2">
    <location>
        <position position="141"/>
    </location>
</feature>
<evidence type="ECO:0000313" key="2">
    <source>
        <dbReference type="EMBL" id="CAH2300979.1"/>
    </source>
</evidence>
<organism evidence="2 3">
    <name type="scientific">Pelobates cultripes</name>
    <name type="common">Western spadefoot toad</name>
    <dbReference type="NCBI Taxonomy" id="61616"/>
    <lineage>
        <taxon>Eukaryota</taxon>
        <taxon>Metazoa</taxon>
        <taxon>Chordata</taxon>
        <taxon>Craniata</taxon>
        <taxon>Vertebrata</taxon>
        <taxon>Euteleostomi</taxon>
        <taxon>Amphibia</taxon>
        <taxon>Batrachia</taxon>
        <taxon>Anura</taxon>
        <taxon>Pelobatoidea</taxon>
        <taxon>Pelobatidae</taxon>
        <taxon>Pelobates</taxon>
    </lineage>
</organism>
<evidence type="ECO:0000313" key="3">
    <source>
        <dbReference type="Proteomes" id="UP001295444"/>
    </source>
</evidence>
<feature type="region of interest" description="Disordered" evidence="1">
    <location>
        <begin position="1"/>
        <end position="25"/>
    </location>
</feature>
<keyword evidence="3" id="KW-1185">Reference proteome</keyword>
<dbReference type="AlphaFoldDB" id="A0AAD1SGA4"/>
<dbReference type="Proteomes" id="UP001295444">
    <property type="component" value="Chromosome 06"/>
</dbReference>
<proteinExistence type="predicted"/>
<sequence>MSGTNLGMKQLRKKLGHRQESHPSMLELLAAPRPLQASQDGRLDSPRGSLFPVSMADIHMGEATQILQKLTEVKTYLPSEISRHSREVKAEIQALGTRTSQLEHKVESVVQVQNTAISHAELMAQQIDQLKMQVKDLSNHS</sequence>
<protein>
    <submittedName>
        <fullName evidence="2">Uncharacterized protein</fullName>
    </submittedName>
</protein>
<gene>
    <name evidence="2" type="ORF">PECUL_23A023408</name>
</gene>
<name>A0AAD1SGA4_PELCU</name>
<dbReference type="EMBL" id="OW240917">
    <property type="protein sequence ID" value="CAH2300979.1"/>
    <property type="molecule type" value="Genomic_DNA"/>
</dbReference>